<dbReference type="EMBL" id="GGEC01072405">
    <property type="protein sequence ID" value="MBX52889.1"/>
    <property type="molecule type" value="Transcribed_RNA"/>
</dbReference>
<reference evidence="1" key="1">
    <citation type="submission" date="2018-02" db="EMBL/GenBank/DDBJ databases">
        <title>Rhizophora mucronata_Transcriptome.</title>
        <authorList>
            <person name="Meera S.P."/>
            <person name="Sreeshan A."/>
            <person name="Augustine A."/>
        </authorList>
    </citation>
    <scope>NUCLEOTIDE SEQUENCE</scope>
    <source>
        <tissue evidence="1">Leaf</tissue>
    </source>
</reference>
<protein>
    <submittedName>
        <fullName evidence="1">Uncharacterized protein</fullName>
    </submittedName>
</protein>
<name>A0A2P2PDX3_RHIMU</name>
<organism evidence="1">
    <name type="scientific">Rhizophora mucronata</name>
    <name type="common">Asiatic mangrove</name>
    <dbReference type="NCBI Taxonomy" id="61149"/>
    <lineage>
        <taxon>Eukaryota</taxon>
        <taxon>Viridiplantae</taxon>
        <taxon>Streptophyta</taxon>
        <taxon>Embryophyta</taxon>
        <taxon>Tracheophyta</taxon>
        <taxon>Spermatophyta</taxon>
        <taxon>Magnoliopsida</taxon>
        <taxon>eudicotyledons</taxon>
        <taxon>Gunneridae</taxon>
        <taxon>Pentapetalae</taxon>
        <taxon>rosids</taxon>
        <taxon>fabids</taxon>
        <taxon>Malpighiales</taxon>
        <taxon>Rhizophoraceae</taxon>
        <taxon>Rhizophora</taxon>
    </lineage>
</organism>
<accession>A0A2P2PDX3</accession>
<sequence>MRFHFLALKKVLQILALEMVWL</sequence>
<proteinExistence type="predicted"/>
<dbReference type="AlphaFoldDB" id="A0A2P2PDX3"/>
<evidence type="ECO:0000313" key="1">
    <source>
        <dbReference type="EMBL" id="MBX52889.1"/>
    </source>
</evidence>